<dbReference type="EMBL" id="CP022098">
    <property type="protein sequence ID" value="ATB36301.1"/>
    <property type="molecule type" value="Genomic_DNA"/>
</dbReference>
<proteinExistence type="predicted"/>
<evidence type="ECO:0000313" key="2">
    <source>
        <dbReference type="Proteomes" id="UP000217257"/>
    </source>
</evidence>
<dbReference type="AlphaFoldDB" id="A0A250IYS5"/>
<name>A0A250IYS5_9BACT</name>
<evidence type="ECO:0000313" key="1">
    <source>
        <dbReference type="EMBL" id="ATB36301.1"/>
    </source>
</evidence>
<accession>A0A250IYS5</accession>
<reference evidence="1 2" key="1">
    <citation type="submission" date="2017-06" db="EMBL/GenBank/DDBJ databases">
        <title>Sequencing and comparative analysis of myxobacterial genomes.</title>
        <authorList>
            <person name="Rupp O."/>
            <person name="Goesmann A."/>
            <person name="Sogaard-Andersen L."/>
        </authorList>
    </citation>
    <scope>NUCLEOTIDE SEQUENCE [LARGE SCALE GENOMIC DNA]</scope>
    <source>
        <strain evidence="1 2">DSM 52655</strain>
    </source>
</reference>
<sequence length="96" mass="10565">MRGDVRAVADAFRLAALPLSAKRAVRRALARVLWTLRGRARAVGRERDDALMQASAAAERACKLERCLADAEVRERQAMDQVAELESMLDKAGVSE</sequence>
<dbReference type="Proteomes" id="UP000217257">
    <property type="component" value="Chromosome"/>
</dbReference>
<organism evidence="1 2">
    <name type="scientific">Cystobacter fuscus</name>
    <dbReference type="NCBI Taxonomy" id="43"/>
    <lineage>
        <taxon>Bacteria</taxon>
        <taxon>Pseudomonadati</taxon>
        <taxon>Myxococcota</taxon>
        <taxon>Myxococcia</taxon>
        <taxon>Myxococcales</taxon>
        <taxon>Cystobacterineae</taxon>
        <taxon>Archangiaceae</taxon>
        <taxon>Cystobacter</taxon>
    </lineage>
</organism>
<dbReference type="KEGG" id="cfus:CYFUS_001715"/>
<protein>
    <submittedName>
        <fullName evidence="1">Uncharacterized protein</fullName>
    </submittedName>
</protein>
<gene>
    <name evidence="1" type="ORF">CYFUS_001715</name>
</gene>